<gene>
    <name evidence="4" type="ORF">O6P43_016922</name>
</gene>
<evidence type="ECO:0000256" key="2">
    <source>
        <dbReference type="ARBA" id="ARBA00022679"/>
    </source>
</evidence>
<dbReference type="Pfam" id="PF02458">
    <property type="entry name" value="Transferase"/>
    <property type="match status" value="1"/>
</dbReference>
<comment type="similarity">
    <text evidence="1">Belongs to the plant acyltransferase family.</text>
</comment>
<evidence type="ECO:0000256" key="3">
    <source>
        <dbReference type="ARBA" id="ARBA00023315"/>
    </source>
</evidence>
<dbReference type="GO" id="GO:0016746">
    <property type="term" value="F:acyltransferase activity"/>
    <property type="evidence" value="ECO:0007669"/>
    <property type="project" value="UniProtKB-KW"/>
</dbReference>
<evidence type="ECO:0000313" key="4">
    <source>
        <dbReference type="EMBL" id="KAJ7961594.1"/>
    </source>
</evidence>
<evidence type="ECO:0000313" key="5">
    <source>
        <dbReference type="Proteomes" id="UP001163823"/>
    </source>
</evidence>
<dbReference type="Gene3D" id="3.30.559.10">
    <property type="entry name" value="Chloramphenicol acetyltransferase-like domain"/>
    <property type="match status" value="1"/>
</dbReference>
<dbReference type="InterPro" id="IPR023213">
    <property type="entry name" value="CAT-like_dom_sf"/>
</dbReference>
<keyword evidence="2" id="KW-0808">Transferase</keyword>
<keyword evidence="3" id="KW-0012">Acyltransferase</keyword>
<reference evidence="4" key="1">
    <citation type="journal article" date="2023" name="Science">
        <title>Elucidation of the pathway for biosynthesis of saponin adjuvants from the soapbark tree.</title>
        <authorList>
            <person name="Reed J."/>
            <person name="Orme A."/>
            <person name="El-Demerdash A."/>
            <person name="Owen C."/>
            <person name="Martin L.B.B."/>
            <person name="Misra R.C."/>
            <person name="Kikuchi S."/>
            <person name="Rejzek M."/>
            <person name="Martin A.C."/>
            <person name="Harkess A."/>
            <person name="Leebens-Mack J."/>
            <person name="Louveau T."/>
            <person name="Stephenson M.J."/>
            <person name="Osbourn A."/>
        </authorList>
    </citation>
    <scope>NUCLEOTIDE SEQUENCE</scope>
    <source>
        <strain evidence="4">S10</strain>
    </source>
</reference>
<dbReference type="EMBL" id="JARAOO010000007">
    <property type="protein sequence ID" value="KAJ7961594.1"/>
    <property type="molecule type" value="Genomic_DNA"/>
</dbReference>
<keyword evidence="5" id="KW-1185">Reference proteome</keyword>
<dbReference type="Proteomes" id="UP001163823">
    <property type="component" value="Chromosome 7"/>
</dbReference>
<dbReference type="KEGG" id="qsa:O6P43_016922"/>
<name>A0AAD7LNU0_QUISA</name>
<dbReference type="AlphaFoldDB" id="A0AAD7LNU0"/>
<sequence>MQNSSMKEESLLNPGKVSCITRRFVFKDTKVATLKAKIASAMEQGQRPPSSVDAVTALLFRSAMTASSSISGSSRPTVLHHATNLRARMNPPLPEHAIGNLIRPSSTFFKGNETELHDLVAKIRNGLAEFNHEKANMLKGNEGSDLIVKSLMESGELLSKMTNMTSTSLCKLTPLYEMDFGWGKPTWVTTPLYIANVILLLRTNRDDGIEAWITLEEKLMALVERDEEVLAFASLNPSAFPTYSRM</sequence>
<dbReference type="PANTHER" id="PTHR31623:SF128">
    <property type="entry name" value="SALUTARIDINOL 7-O-ACETYLTRANSFERASE-LIKE"/>
    <property type="match status" value="1"/>
</dbReference>
<protein>
    <submittedName>
        <fullName evidence="4">Vinorine synthase-like</fullName>
    </submittedName>
</protein>
<comment type="caution">
    <text evidence="4">The sequence shown here is derived from an EMBL/GenBank/DDBJ whole genome shotgun (WGS) entry which is preliminary data.</text>
</comment>
<dbReference type="PANTHER" id="PTHR31623">
    <property type="entry name" value="F21J9.9"/>
    <property type="match status" value="1"/>
</dbReference>
<evidence type="ECO:0000256" key="1">
    <source>
        <dbReference type="ARBA" id="ARBA00009861"/>
    </source>
</evidence>
<accession>A0AAD7LNU0</accession>
<proteinExistence type="inferred from homology"/>
<organism evidence="4 5">
    <name type="scientific">Quillaja saponaria</name>
    <name type="common">Soap bark tree</name>
    <dbReference type="NCBI Taxonomy" id="32244"/>
    <lineage>
        <taxon>Eukaryota</taxon>
        <taxon>Viridiplantae</taxon>
        <taxon>Streptophyta</taxon>
        <taxon>Embryophyta</taxon>
        <taxon>Tracheophyta</taxon>
        <taxon>Spermatophyta</taxon>
        <taxon>Magnoliopsida</taxon>
        <taxon>eudicotyledons</taxon>
        <taxon>Gunneridae</taxon>
        <taxon>Pentapetalae</taxon>
        <taxon>rosids</taxon>
        <taxon>fabids</taxon>
        <taxon>Fabales</taxon>
        <taxon>Quillajaceae</taxon>
        <taxon>Quillaja</taxon>
    </lineage>
</organism>